<feature type="region of interest" description="Disordered" evidence="1">
    <location>
        <begin position="70"/>
        <end position="97"/>
    </location>
</feature>
<dbReference type="RefSeq" id="WP_066926469.1">
    <property type="nucleotide sequence ID" value="NZ_BPQO01000025.1"/>
</dbReference>
<organism evidence="2 3">
    <name type="scientific">Methylobacterium hispanicum</name>
    <dbReference type="NCBI Taxonomy" id="270350"/>
    <lineage>
        <taxon>Bacteria</taxon>
        <taxon>Pseudomonadati</taxon>
        <taxon>Pseudomonadota</taxon>
        <taxon>Alphaproteobacteria</taxon>
        <taxon>Hyphomicrobiales</taxon>
        <taxon>Methylobacteriaceae</taxon>
        <taxon>Methylobacterium</taxon>
    </lineage>
</organism>
<accession>A0AAV4ZT00</accession>
<sequence>MLRSGFILGVSAPAAILTLMVHPMVRDTADRWTAPVAVTSAQTPAALPSPAPLPGMRPVSLAISPTRIAGVPRLESRPAPSAQGAESEERPVLKPRRTMREGCEAALSALVGAEARRMLPGRCIS</sequence>
<keyword evidence="3" id="KW-1185">Reference proteome</keyword>
<protein>
    <submittedName>
        <fullName evidence="2">Uncharacterized protein</fullName>
    </submittedName>
</protein>
<evidence type="ECO:0000313" key="3">
    <source>
        <dbReference type="Proteomes" id="UP001055247"/>
    </source>
</evidence>
<reference evidence="2" key="1">
    <citation type="journal article" date="2016" name="Front. Microbiol.">
        <title>Genome Sequence of the Piezophilic, Mesophilic Sulfate-Reducing Bacterium Desulfovibrio indicus J2T.</title>
        <authorList>
            <person name="Cao J."/>
            <person name="Maignien L."/>
            <person name="Shao Z."/>
            <person name="Alain K."/>
            <person name="Jebbar M."/>
        </authorList>
    </citation>
    <scope>NUCLEOTIDE SEQUENCE</scope>
    <source>
        <strain evidence="2">DSM 16372</strain>
    </source>
</reference>
<dbReference type="AlphaFoldDB" id="A0AAV4ZT00"/>
<name>A0AAV4ZT00_9HYPH</name>
<dbReference type="EMBL" id="BPQO01000025">
    <property type="protein sequence ID" value="GJD91269.1"/>
    <property type="molecule type" value="Genomic_DNA"/>
</dbReference>
<feature type="compositionally biased region" description="Basic and acidic residues" evidence="1">
    <location>
        <begin position="87"/>
        <end position="97"/>
    </location>
</feature>
<proteinExistence type="predicted"/>
<evidence type="ECO:0000313" key="2">
    <source>
        <dbReference type="EMBL" id="GJD91269.1"/>
    </source>
</evidence>
<evidence type="ECO:0000256" key="1">
    <source>
        <dbReference type="SAM" id="MobiDB-lite"/>
    </source>
</evidence>
<gene>
    <name evidence="2" type="ORF">BHAOGJBA_4817</name>
</gene>
<reference evidence="2" key="2">
    <citation type="submission" date="2021-08" db="EMBL/GenBank/DDBJ databases">
        <authorList>
            <person name="Tani A."/>
            <person name="Ola A."/>
            <person name="Ogura Y."/>
            <person name="Katsura K."/>
            <person name="Hayashi T."/>
        </authorList>
    </citation>
    <scope>NUCLEOTIDE SEQUENCE</scope>
    <source>
        <strain evidence="2">DSM 16372</strain>
    </source>
</reference>
<comment type="caution">
    <text evidence="2">The sequence shown here is derived from an EMBL/GenBank/DDBJ whole genome shotgun (WGS) entry which is preliminary data.</text>
</comment>
<dbReference type="Proteomes" id="UP001055247">
    <property type="component" value="Unassembled WGS sequence"/>
</dbReference>